<dbReference type="PANTHER" id="PTHR21623">
    <property type="entry name" value="SPERIOLIN-BINDING FACTOR"/>
    <property type="match status" value="1"/>
</dbReference>
<feature type="coiled-coil region" evidence="1">
    <location>
        <begin position="422"/>
        <end position="470"/>
    </location>
</feature>
<dbReference type="AlphaFoldDB" id="A0A7S0V6S8"/>
<evidence type="ECO:0000256" key="1">
    <source>
        <dbReference type="SAM" id="Coils"/>
    </source>
</evidence>
<name>A0A7S0V6S8_9CRYP</name>
<accession>A0A7S0V6S8</accession>
<dbReference type="GO" id="GO:0005777">
    <property type="term" value="C:peroxisome"/>
    <property type="evidence" value="ECO:0007669"/>
    <property type="project" value="TreeGrafter"/>
</dbReference>
<dbReference type="InterPro" id="IPR039889">
    <property type="entry name" value="CCD33"/>
</dbReference>
<gene>
    <name evidence="3" type="ORF">HTEP1355_LOCUS2509</name>
</gene>
<feature type="compositionally biased region" description="Basic and acidic residues" evidence="2">
    <location>
        <begin position="666"/>
        <end position="709"/>
    </location>
</feature>
<organism evidence="3">
    <name type="scientific">Hemiselmis tepida</name>
    <dbReference type="NCBI Taxonomy" id="464990"/>
    <lineage>
        <taxon>Eukaryota</taxon>
        <taxon>Cryptophyceae</taxon>
        <taxon>Cryptomonadales</taxon>
        <taxon>Hemiselmidaceae</taxon>
        <taxon>Hemiselmis</taxon>
    </lineage>
</organism>
<sequence>MPIAGFKVGTSYLTDLVVDEAGPRVLACFLLEHTGAEMLERFSNDESLQLLQVDVTPFMDHPLIFRVRLCGKGDDIIQDWAESDDHDGELEAVTLKLSPNGEEDEEAMTTLRENDEELESDGVVQQLVAQTSASAAHRDAPPARGCSFAGWKMGDRMLLVEMYTPEVPERDEDSGVEGESDTPGLTYLAACLVDLSEVAACKETVIRGKSKGEPSIKYRQLTKAVEMRVSEDASDALPPGVLVPRDMPLVVKLWEGASLLSAMQADVSKEGLKASGFESWLSQLKVVTVDEVTQRDAIEAIKRNAYELLPQQTDSLYPDADRRTFVNVDGAEVLAAPRTAPSSPVLPRIRDSITRPKTAAVPRRLARPIVPTRPVTPQIYTQEEVDRLVERKVSETRERMQHRMDIDRTKMMDRVDVVGSTLQSLTDEKKRFQLELDERSEALRKCGVEIMELRKQVKQSQADKGALQKALAERELQHESMTKADGDLELLDRGDLEQRLKLLAASYKDERARGAELMGRMQKVHLEVSRMDELGRAHKALQEAHRAQAGKIHELQDKVKRLAKYVSTVGQQEKVIEQLEAMMEKALQDAREAKPLREERDRIKKELRTASSELSALRAQVGGAGAAEAQRAAAEVEGLKGKVASLEEELKKAREKPKTPAGADPAELKKLKEERDKLQSEKEDLEKKLRQRPKGDGNGDSAASEKEKLMLLMRAEKAEARIKAVENQLNTNSKRFAKEISGLKMKVMEKDAELSKLQG</sequence>
<evidence type="ECO:0000313" key="3">
    <source>
        <dbReference type="EMBL" id="CAD8781729.1"/>
    </source>
</evidence>
<reference evidence="3" key="1">
    <citation type="submission" date="2021-01" db="EMBL/GenBank/DDBJ databases">
        <authorList>
            <person name="Corre E."/>
            <person name="Pelletier E."/>
            <person name="Niang G."/>
            <person name="Scheremetjew M."/>
            <person name="Finn R."/>
            <person name="Kale V."/>
            <person name="Holt S."/>
            <person name="Cochrane G."/>
            <person name="Meng A."/>
            <person name="Brown T."/>
            <person name="Cohen L."/>
        </authorList>
    </citation>
    <scope>NUCLEOTIDE SEQUENCE</scope>
    <source>
        <strain evidence="3">CCMP443</strain>
    </source>
</reference>
<protein>
    <submittedName>
        <fullName evidence="3">Uncharacterized protein</fullName>
    </submittedName>
</protein>
<feature type="region of interest" description="Disordered" evidence="2">
    <location>
        <begin position="650"/>
        <end position="709"/>
    </location>
</feature>
<dbReference type="EMBL" id="HBFN01004192">
    <property type="protein sequence ID" value="CAD8781729.1"/>
    <property type="molecule type" value="Transcribed_RNA"/>
</dbReference>
<keyword evidence="1" id="KW-0175">Coiled coil</keyword>
<proteinExistence type="predicted"/>
<evidence type="ECO:0000256" key="2">
    <source>
        <dbReference type="SAM" id="MobiDB-lite"/>
    </source>
</evidence>
<dbReference type="PANTHER" id="PTHR21623:SF2">
    <property type="entry name" value="COILED-COIL DOMAIN-CONTAINING PROTEIN 33"/>
    <property type="match status" value="1"/>
</dbReference>